<dbReference type="EMBL" id="CP097160">
    <property type="protein sequence ID" value="UQN14891.1"/>
    <property type="molecule type" value="Genomic_DNA"/>
</dbReference>
<organism evidence="3">
    <name type="scientific">Gulosibacter sediminis</name>
    <dbReference type="NCBI Taxonomy" id="1729695"/>
    <lineage>
        <taxon>Bacteria</taxon>
        <taxon>Bacillati</taxon>
        <taxon>Actinomycetota</taxon>
        <taxon>Actinomycetes</taxon>
        <taxon>Micrococcales</taxon>
        <taxon>Microbacteriaceae</taxon>
        <taxon>Gulosibacter</taxon>
    </lineage>
</organism>
<dbReference type="InterPro" id="IPR013538">
    <property type="entry name" value="ASHA1/2-like_C"/>
</dbReference>
<protein>
    <submittedName>
        <fullName evidence="3">SRPBCC domain-containing protein</fullName>
    </submittedName>
</protein>
<evidence type="ECO:0000259" key="2">
    <source>
        <dbReference type="Pfam" id="PF08327"/>
    </source>
</evidence>
<evidence type="ECO:0000313" key="3">
    <source>
        <dbReference type="EMBL" id="UQN14891.1"/>
    </source>
</evidence>
<proteinExistence type="inferred from homology"/>
<dbReference type="InterPro" id="IPR023393">
    <property type="entry name" value="START-like_dom_sf"/>
</dbReference>
<gene>
    <name evidence="3" type="ORF">M3M28_00030</name>
</gene>
<accession>A0ABY4MZT6</accession>
<dbReference type="SUPFAM" id="SSF55961">
    <property type="entry name" value="Bet v1-like"/>
    <property type="match status" value="1"/>
</dbReference>
<dbReference type="Gene3D" id="3.30.530.20">
    <property type="match status" value="1"/>
</dbReference>
<dbReference type="Pfam" id="PF08327">
    <property type="entry name" value="AHSA1"/>
    <property type="match status" value="1"/>
</dbReference>
<name>A0ABY4MZT6_9MICO</name>
<evidence type="ECO:0000256" key="1">
    <source>
        <dbReference type="ARBA" id="ARBA00006817"/>
    </source>
</evidence>
<comment type="similarity">
    <text evidence="1">Belongs to the AHA1 family.</text>
</comment>
<feature type="domain" description="Activator of Hsp90 ATPase homologue 1/2-like C-terminal" evidence="2">
    <location>
        <begin position="27"/>
        <end position="140"/>
    </location>
</feature>
<sequence>MAEIIGKIGRESGGFRVVFDIDSQFGRRELWRAISDRDALASWLGTFSHDLVAGNHFAVEYLNDSHYDIEGTVLEFEPLRTLNYEWKFGLYPASNIRFDLENGLVSGTHLRLTVSGLDEDDVVRAAATWHAQLEFLRLYLNKIPVPAYALRFRRDELLAAYDQQVRNIGTTLTDSEAASPSAPARRNPMVSVLHSHAYLA</sequence>
<reference evidence="3" key="1">
    <citation type="submission" date="2022-05" db="EMBL/GenBank/DDBJ databases">
        <title>Complete genome sequence of toluene-degrading Gulosibacter sediminis strain ACHW.36C.</title>
        <authorList>
            <person name="Wai A.C."/>
            <person name="Lai G.K."/>
            <person name="Griffin S.D."/>
            <person name="Leung F.C."/>
        </authorList>
    </citation>
    <scope>NUCLEOTIDE SEQUENCE [LARGE SCALE GENOMIC DNA]</scope>
    <source>
        <strain evidence="3">ACHW.36C</strain>
    </source>
</reference>